<dbReference type="PROSITE" id="PS50283">
    <property type="entry name" value="NA_SOLUT_SYMP_3"/>
    <property type="match status" value="1"/>
</dbReference>
<accession>A0A0U3FZR9</accession>
<dbReference type="InterPro" id="IPR001734">
    <property type="entry name" value="Na/solute_symporter"/>
</dbReference>
<evidence type="ECO:0000256" key="7">
    <source>
        <dbReference type="ARBA" id="ARBA00022989"/>
    </source>
</evidence>
<dbReference type="GO" id="GO:0015293">
    <property type="term" value="F:symporter activity"/>
    <property type="evidence" value="ECO:0007669"/>
    <property type="project" value="UniProtKB-KW"/>
</dbReference>
<dbReference type="AlphaFoldDB" id="A0A0U3FZR9"/>
<organism evidence="11 12">
    <name type="scientific">Ignicoccus islandicus DSM 13165</name>
    <dbReference type="NCBI Taxonomy" id="940295"/>
    <lineage>
        <taxon>Archaea</taxon>
        <taxon>Thermoproteota</taxon>
        <taxon>Thermoprotei</taxon>
        <taxon>Desulfurococcales</taxon>
        <taxon>Desulfurococcaceae</taxon>
        <taxon>Ignicoccus</taxon>
    </lineage>
</organism>
<keyword evidence="4" id="KW-1003">Cell membrane</keyword>
<feature type="transmembrane region" description="Helical" evidence="10">
    <location>
        <begin position="422"/>
        <end position="442"/>
    </location>
</feature>
<keyword evidence="7 10" id="KW-1133">Transmembrane helix</keyword>
<evidence type="ECO:0000256" key="3">
    <source>
        <dbReference type="ARBA" id="ARBA00022448"/>
    </source>
</evidence>
<evidence type="ECO:0000256" key="10">
    <source>
        <dbReference type="SAM" id="Phobius"/>
    </source>
</evidence>
<dbReference type="GO" id="GO:0005886">
    <property type="term" value="C:plasma membrane"/>
    <property type="evidence" value="ECO:0007669"/>
    <property type="project" value="UniProtKB-SubCell"/>
</dbReference>
<dbReference type="Proteomes" id="UP000060778">
    <property type="component" value="Chromosome"/>
</dbReference>
<evidence type="ECO:0000256" key="9">
    <source>
        <dbReference type="RuleBase" id="RU362091"/>
    </source>
</evidence>
<feature type="transmembrane region" description="Helical" evidence="10">
    <location>
        <begin position="154"/>
        <end position="176"/>
    </location>
</feature>
<comment type="subcellular location">
    <subcellularLocation>
        <location evidence="1">Cell membrane</location>
        <topology evidence="1">Multi-pass membrane protein</topology>
    </subcellularLocation>
</comment>
<name>A0A0U3FZR9_9CREN</name>
<feature type="transmembrane region" description="Helical" evidence="10">
    <location>
        <begin position="82"/>
        <end position="100"/>
    </location>
</feature>
<evidence type="ECO:0000256" key="4">
    <source>
        <dbReference type="ARBA" id="ARBA00022475"/>
    </source>
</evidence>
<sequence length="547" mass="58868">MIGMFSIVALIMVIVVAAVTMGIAWWSYKRVRSIQDFYAAGRSVPWILIAWALTSNYLSAASFLGVAGGISNFGLDRVWDPIGYFAGWVLVLVIAAEYIRKIGKFTVADVLNERYVGSKELRALAMISTVIISTFYMIPQMIGAGSLMSLLLDWPYHVAVVVVGAIVVLVVMMGGIRSTVYSQVFQALVLWFAMLAIFLGYLAFFGGPSAIIDKAYQVPPPAIAKKLVSQELLKSYVPSLDNIKFTEALEKSLQLAGQIIEKNPDVIRLVQPGAFARDIWNQLSLALGIILGTMGLPHILIYFYTVPRPEDARKGTVGAIFNIGLFYLFSIFVGFAAGTVLFSLITYWLVTGYAPWAKNMPVVVSGKILGGEFLMGLAAAGAFAAILSTVGGLMVAATNSVAYDLYTNIIKRGEASEEEQLLVARIVAIIVGAIAIIGGLVLKGFDVSYLVVLAFGIAASSFATTLIMTLWWKDFTRQGALASMLVGLIVAVLFVLLRLGGAKALGPIPVLVQPALYSVPASFIAGIVVSKLTSEKGKEGFLEEIHS</sequence>
<feature type="transmembrane region" description="Helical" evidence="10">
    <location>
        <begin position="188"/>
        <end position="212"/>
    </location>
</feature>
<dbReference type="STRING" id="940295.EYM_02890"/>
<keyword evidence="6" id="KW-0769">Symport</keyword>
<dbReference type="PANTHER" id="PTHR48086:SF6">
    <property type="entry name" value="CATION_ACETATE SYMPORTER ACTP"/>
    <property type="match status" value="1"/>
</dbReference>
<feature type="transmembrane region" description="Helical" evidence="10">
    <location>
        <begin position="325"/>
        <end position="350"/>
    </location>
</feature>
<dbReference type="Pfam" id="PF00474">
    <property type="entry name" value="SSF"/>
    <property type="match status" value="1"/>
</dbReference>
<evidence type="ECO:0000313" key="11">
    <source>
        <dbReference type="EMBL" id="ALU11596.1"/>
    </source>
</evidence>
<evidence type="ECO:0000256" key="1">
    <source>
        <dbReference type="ARBA" id="ARBA00004651"/>
    </source>
</evidence>
<dbReference type="GO" id="GO:0015123">
    <property type="term" value="F:acetate transmembrane transporter activity"/>
    <property type="evidence" value="ECO:0007669"/>
    <property type="project" value="TreeGrafter"/>
</dbReference>
<comment type="similarity">
    <text evidence="2 9">Belongs to the sodium:solute symporter (SSF) (TC 2.A.21) family.</text>
</comment>
<feature type="transmembrane region" description="Helical" evidence="10">
    <location>
        <begin position="448"/>
        <end position="472"/>
    </location>
</feature>
<dbReference type="PANTHER" id="PTHR48086">
    <property type="entry name" value="SODIUM/PROLINE SYMPORTER-RELATED"/>
    <property type="match status" value="1"/>
</dbReference>
<evidence type="ECO:0000313" key="12">
    <source>
        <dbReference type="Proteomes" id="UP000060778"/>
    </source>
</evidence>
<keyword evidence="5 10" id="KW-0812">Transmembrane</keyword>
<proteinExistence type="inferred from homology"/>
<evidence type="ECO:0000256" key="2">
    <source>
        <dbReference type="ARBA" id="ARBA00006434"/>
    </source>
</evidence>
<protein>
    <submittedName>
        <fullName evidence="11">Sodium transporter</fullName>
    </submittedName>
</protein>
<evidence type="ECO:0000256" key="8">
    <source>
        <dbReference type="ARBA" id="ARBA00023136"/>
    </source>
</evidence>
<reference evidence="11 12" key="1">
    <citation type="submission" date="2013-11" db="EMBL/GenBank/DDBJ databases">
        <title>Comparative genomics of Ignicoccus.</title>
        <authorList>
            <person name="Podar M."/>
        </authorList>
    </citation>
    <scope>NUCLEOTIDE SEQUENCE [LARGE SCALE GENOMIC DNA]</scope>
    <source>
        <strain evidence="11 12">DSM 13165</strain>
    </source>
</reference>
<dbReference type="CDD" id="cd11480">
    <property type="entry name" value="SLC5sbd_u4"/>
    <property type="match status" value="1"/>
</dbReference>
<feature type="transmembrane region" description="Helical" evidence="10">
    <location>
        <begin position="373"/>
        <end position="401"/>
    </location>
</feature>
<dbReference type="KEGG" id="iis:EYM_02890"/>
<dbReference type="InterPro" id="IPR050277">
    <property type="entry name" value="Sodium:Solute_Symporter"/>
</dbReference>
<evidence type="ECO:0000256" key="5">
    <source>
        <dbReference type="ARBA" id="ARBA00022692"/>
    </source>
</evidence>
<feature type="transmembrane region" description="Helical" evidence="10">
    <location>
        <begin position="121"/>
        <end position="142"/>
    </location>
</feature>
<keyword evidence="3" id="KW-0813">Transport</keyword>
<evidence type="ECO:0000256" key="6">
    <source>
        <dbReference type="ARBA" id="ARBA00022847"/>
    </source>
</evidence>
<gene>
    <name evidence="11" type="ORF">EYM_02890</name>
</gene>
<keyword evidence="8 10" id="KW-0472">Membrane</keyword>
<dbReference type="GO" id="GO:0006847">
    <property type="term" value="P:plasma membrane acetate transport"/>
    <property type="evidence" value="ECO:0007669"/>
    <property type="project" value="TreeGrafter"/>
</dbReference>
<dbReference type="EMBL" id="CP006867">
    <property type="protein sequence ID" value="ALU11596.1"/>
    <property type="molecule type" value="Genomic_DNA"/>
</dbReference>
<keyword evidence="12" id="KW-1185">Reference proteome</keyword>
<feature type="transmembrane region" description="Helical" evidence="10">
    <location>
        <begin position="46"/>
        <end position="70"/>
    </location>
</feature>
<dbReference type="Gene3D" id="1.20.1730.10">
    <property type="entry name" value="Sodium/glucose cotransporter"/>
    <property type="match status" value="1"/>
</dbReference>
<feature type="transmembrane region" description="Helical" evidence="10">
    <location>
        <begin position="479"/>
        <end position="499"/>
    </location>
</feature>
<feature type="transmembrane region" description="Helical" evidence="10">
    <location>
        <begin position="6"/>
        <end position="26"/>
    </location>
</feature>
<dbReference type="InterPro" id="IPR038377">
    <property type="entry name" value="Na/Glc_symporter_sf"/>
</dbReference>
<feature type="transmembrane region" description="Helical" evidence="10">
    <location>
        <begin position="511"/>
        <end position="529"/>
    </location>
</feature>
<feature type="transmembrane region" description="Helical" evidence="10">
    <location>
        <begin position="283"/>
        <end position="304"/>
    </location>
</feature>